<dbReference type="Proteomes" id="UP000466848">
    <property type="component" value="Chromosome"/>
</dbReference>
<dbReference type="RefSeq" id="WP_163066595.1">
    <property type="nucleotide sequence ID" value="NZ_CP048649.1"/>
</dbReference>
<dbReference type="EMBL" id="CP048649">
    <property type="protein sequence ID" value="QIB69383.1"/>
    <property type="molecule type" value="Genomic_DNA"/>
</dbReference>
<organism evidence="2 3">
    <name type="scientific">Aminipila butyrica</name>
    <dbReference type="NCBI Taxonomy" id="433296"/>
    <lineage>
        <taxon>Bacteria</taxon>
        <taxon>Bacillati</taxon>
        <taxon>Bacillota</taxon>
        <taxon>Clostridia</taxon>
        <taxon>Peptostreptococcales</taxon>
        <taxon>Anaerovoracaceae</taxon>
        <taxon>Aminipila</taxon>
    </lineage>
</organism>
<dbReference type="NCBIfam" id="TIGR00199">
    <property type="entry name" value="PncC_domain"/>
    <property type="match status" value="1"/>
</dbReference>
<dbReference type="AlphaFoldDB" id="A0A858BTX4"/>
<dbReference type="SUPFAM" id="SSF142433">
    <property type="entry name" value="CinA-like"/>
    <property type="match status" value="1"/>
</dbReference>
<protein>
    <submittedName>
        <fullName evidence="2">CinA family protein</fullName>
    </submittedName>
</protein>
<dbReference type="KEGG" id="abut:Ami103574_08610"/>
<evidence type="ECO:0000313" key="3">
    <source>
        <dbReference type="Proteomes" id="UP000466848"/>
    </source>
</evidence>
<keyword evidence="3" id="KW-1185">Reference proteome</keyword>
<accession>A0A858BTX4</accession>
<proteinExistence type="predicted"/>
<reference evidence="2 3" key="1">
    <citation type="submission" date="2020-02" db="EMBL/GenBank/DDBJ databases">
        <authorList>
            <person name="Kim Y.B."/>
            <person name="Roh S.W."/>
        </authorList>
    </citation>
    <scope>NUCLEOTIDE SEQUENCE [LARGE SCALE GENOMIC DNA]</scope>
    <source>
        <strain evidence="2 3">DSM 103574</strain>
    </source>
</reference>
<dbReference type="Gene3D" id="3.90.950.20">
    <property type="entry name" value="CinA-like"/>
    <property type="match status" value="1"/>
</dbReference>
<dbReference type="InterPro" id="IPR036653">
    <property type="entry name" value="CinA-like_C"/>
</dbReference>
<feature type="domain" description="CinA C-terminal" evidence="1">
    <location>
        <begin position="39"/>
        <end position="188"/>
    </location>
</feature>
<evidence type="ECO:0000259" key="1">
    <source>
        <dbReference type="Pfam" id="PF02464"/>
    </source>
</evidence>
<evidence type="ECO:0000313" key="2">
    <source>
        <dbReference type="EMBL" id="QIB69383.1"/>
    </source>
</evidence>
<dbReference type="Pfam" id="PF02464">
    <property type="entry name" value="CinA"/>
    <property type="match status" value="1"/>
</dbReference>
<gene>
    <name evidence="2" type="ORF">Ami103574_08610</name>
</gene>
<dbReference type="InterPro" id="IPR008136">
    <property type="entry name" value="CinA_C"/>
</dbReference>
<sequence length="194" mass="20656">MMSEWQIKRGLPVEAIELAINGEPLKVEKSSRQGFAAELPVQVGGMLLERGLTIASAESCTGGMFAQTLTDIPGISAVFDRGIVTYSNRAKMEELGVRQGTLAQYGAVSAQTAVEMAEGIQRVAGTRIGVSVTGVAGPGGGSAEKPVGLVYVCAVLDERRLCRELRLNGDRTANRTASMYHMFHMIGELIKLKG</sequence>
<name>A0A858BTX4_9FIRM</name>